<dbReference type="SUPFAM" id="SSF53067">
    <property type="entry name" value="Actin-like ATPase domain"/>
    <property type="match status" value="2"/>
</dbReference>
<dbReference type="GO" id="GO:0008741">
    <property type="term" value="F:ribulokinase activity"/>
    <property type="evidence" value="ECO:0007669"/>
    <property type="project" value="UniProtKB-UniRule"/>
</dbReference>
<dbReference type="Pfam" id="PF00370">
    <property type="entry name" value="FGGY_N"/>
    <property type="match status" value="1"/>
</dbReference>
<dbReference type="PANTHER" id="PTHR43435:SF4">
    <property type="entry name" value="FGGY CARBOHYDRATE KINASE DOMAIN-CONTAINING PROTEIN"/>
    <property type="match status" value="1"/>
</dbReference>
<evidence type="ECO:0000256" key="1">
    <source>
        <dbReference type="ARBA" id="ARBA00022679"/>
    </source>
</evidence>
<evidence type="ECO:0000313" key="13">
    <source>
        <dbReference type="EMBL" id="AUZ86396.1"/>
    </source>
</evidence>
<reference evidence="13 14" key="1">
    <citation type="submission" date="2017-11" db="EMBL/GenBank/DDBJ databases">
        <title>Draft genome of Arthrobacter agilis strain UMCV2, a plant growth-promoting rhizobacterium and biocontrol capacity of phytopathogenic fungi.</title>
        <authorList>
            <person name="Martinez-Camara R."/>
            <person name="Santoyo G."/>
            <person name="Moreno-Hagelsieb G."/>
            <person name="Valencia-Cantero E."/>
        </authorList>
    </citation>
    <scope>NUCLEOTIDE SEQUENCE [LARGE SCALE GENOMIC DNA]</scope>
    <source>
        <strain evidence="13 14">UMCV2</strain>
    </source>
</reference>
<name>A0A2L0UAX6_9MICC</name>
<dbReference type="Proteomes" id="UP000239187">
    <property type="component" value="Chromosome"/>
</dbReference>
<proteinExistence type="inferred from homology"/>
<keyword evidence="4 7" id="KW-0067">ATP-binding</keyword>
<dbReference type="HAMAP" id="MF_00520">
    <property type="entry name" value="Ribulokinase"/>
    <property type="match status" value="1"/>
</dbReference>
<evidence type="ECO:0000259" key="12">
    <source>
        <dbReference type="Pfam" id="PF02782"/>
    </source>
</evidence>
<dbReference type="InterPro" id="IPR018484">
    <property type="entry name" value="FGGY_N"/>
</dbReference>
<dbReference type="PROSITE" id="PS00445">
    <property type="entry name" value="FGGY_KINASES_2"/>
    <property type="match status" value="1"/>
</dbReference>
<dbReference type="EMBL" id="CP024915">
    <property type="protein sequence ID" value="AUZ86396.1"/>
    <property type="molecule type" value="Genomic_DNA"/>
</dbReference>
<dbReference type="GO" id="GO:0005737">
    <property type="term" value="C:cytoplasm"/>
    <property type="evidence" value="ECO:0007669"/>
    <property type="project" value="TreeGrafter"/>
</dbReference>
<evidence type="ECO:0000256" key="3">
    <source>
        <dbReference type="ARBA" id="ARBA00022777"/>
    </source>
</evidence>
<evidence type="ECO:0000256" key="8">
    <source>
        <dbReference type="NCBIfam" id="TIGR01234"/>
    </source>
</evidence>
<evidence type="ECO:0000259" key="11">
    <source>
        <dbReference type="Pfam" id="PF00370"/>
    </source>
</evidence>
<dbReference type="GO" id="GO:0019569">
    <property type="term" value="P:L-arabinose catabolic process to D-xylulose 5-phosphate"/>
    <property type="evidence" value="ECO:0007669"/>
    <property type="project" value="UniProtKB-UniRule"/>
</dbReference>
<keyword evidence="6 7" id="KW-0119">Carbohydrate metabolism</keyword>
<dbReference type="InterPro" id="IPR005929">
    <property type="entry name" value="Ribulokinase"/>
</dbReference>
<evidence type="ECO:0000256" key="4">
    <source>
        <dbReference type="ARBA" id="ARBA00022840"/>
    </source>
</evidence>
<keyword evidence="1 7" id="KW-0808">Transferase</keyword>
<dbReference type="CDD" id="cd07781">
    <property type="entry name" value="ASKHA_NBD_FGGY_L-RBK"/>
    <property type="match status" value="1"/>
</dbReference>
<sequence>MRPARRARPRTWYRNSWSGRRRPRRPPDGPPPPPLTRPTDRALHWEPQCERSHERRIASTIHQGTASRSPEKNKEVLPLSDSIPGADPATGAAGRPTYVIGVDYGTLSGRAVVVRVSDGAELGASTLEYLHAVMDSTLAATGEQLPPEWALQVPSDYVDVLRTAVPAAVQEAGIDPQDVIGIATDFTACTMVPTLADGTPLNEVPGYEGRPHAYVKLWKHHAAQGQANRINDLAAERGEAWLPRYGGLISSEWEFAKGLQLLEEDPELYDRMDHWVEAADWIVWQLTGEYVRNACTAGYKGIYQDGAYPSEEFLAALNPGFAGFAREKVEHTIGALASRAGSLSEEAAGWTGLPAGIAVAVGNVDAHVTAPAAQATDPGQMVAIMGTSTCHVMNSDRLSEVPGMCGVVDGGIVEGFYGYEAGQSGVGDIFAWFVANQVPGEIRDAAAAQGLSVHEYLTEQAQSEPVGAHGLVALDWHSGNRSVLVDHELSGTVVGLTLATKPHEVYRALLESTAFGTRKIVETFNASGVPVTEFVAAGGLIRNPFLMQVYADVLNMPLSVIGSSQGPALGSAIHAAVAAGAYPDIHAAAAAMGHLDRAAYTPDPERAAAYDALYREYTELHDYFGRGTNDVMHRLKALRRAARTPQAVSA</sequence>
<dbReference type="GO" id="GO:0019150">
    <property type="term" value="F:D-ribulokinase activity"/>
    <property type="evidence" value="ECO:0007669"/>
    <property type="project" value="TreeGrafter"/>
</dbReference>
<feature type="domain" description="Carbohydrate kinase FGGY N-terminal" evidence="11">
    <location>
        <begin position="98"/>
        <end position="369"/>
    </location>
</feature>
<dbReference type="PANTHER" id="PTHR43435">
    <property type="entry name" value="RIBULOKINASE"/>
    <property type="match status" value="1"/>
</dbReference>
<feature type="region of interest" description="Disordered" evidence="10">
    <location>
        <begin position="1"/>
        <end position="43"/>
    </location>
</feature>
<keyword evidence="3 7" id="KW-0418">Kinase</keyword>
<feature type="domain" description="Carbohydrate kinase FGGY C-terminal" evidence="12">
    <location>
        <begin position="382"/>
        <end position="579"/>
    </location>
</feature>
<comment type="catalytic activity">
    <reaction evidence="7 9">
        <text>L-ribulose + ATP = L-ribulose 5-phosphate + ADP + H(+)</text>
        <dbReference type="Rhea" id="RHEA:22072"/>
        <dbReference type="ChEBI" id="CHEBI:15378"/>
        <dbReference type="ChEBI" id="CHEBI:16880"/>
        <dbReference type="ChEBI" id="CHEBI:30616"/>
        <dbReference type="ChEBI" id="CHEBI:58226"/>
        <dbReference type="ChEBI" id="CHEBI:456216"/>
        <dbReference type="EC" id="2.7.1.16"/>
    </reaction>
</comment>
<dbReference type="Gene3D" id="3.30.420.40">
    <property type="match status" value="2"/>
</dbReference>
<protein>
    <recommendedName>
        <fullName evidence="7 8">Ribulokinase</fullName>
        <ecNumber evidence="7 8">2.7.1.16</ecNumber>
    </recommendedName>
</protein>
<dbReference type="UniPathway" id="UPA00145">
    <property type="reaction ID" value="UER00566"/>
</dbReference>
<keyword evidence="5 7" id="KW-0054">Arabinose catabolism</keyword>
<dbReference type="EC" id="2.7.1.16" evidence="7 8"/>
<dbReference type="NCBIfam" id="NF003154">
    <property type="entry name" value="PRK04123.1"/>
    <property type="match status" value="1"/>
</dbReference>
<dbReference type="NCBIfam" id="TIGR01234">
    <property type="entry name" value="L-ribulokinase"/>
    <property type="match status" value="1"/>
</dbReference>
<evidence type="ECO:0000256" key="7">
    <source>
        <dbReference type="HAMAP-Rule" id="MF_00520"/>
    </source>
</evidence>
<evidence type="ECO:0000256" key="5">
    <source>
        <dbReference type="ARBA" id="ARBA00022935"/>
    </source>
</evidence>
<gene>
    <name evidence="7 13" type="primary">araB</name>
    <name evidence="13" type="ORF">CVO76_01090</name>
</gene>
<feature type="region of interest" description="Disordered" evidence="10">
    <location>
        <begin position="61"/>
        <end position="95"/>
    </location>
</feature>
<evidence type="ECO:0000313" key="14">
    <source>
        <dbReference type="Proteomes" id="UP000239187"/>
    </source>
</evidence>
<dbReference type="InterPro" id="IPR018485">
    <property type="entry name" value="FGGY_C"/>
</dbReference>
<dbReference type="InterPro" id="IPR043129">
    <property type="entry name" value="ATPase_NBD"/>
</dbReference>
<dbReference type="AlphaFoldDB" id="A0A2L0UAX6"/>
<comment type="catalytic activity">
    <reaction evidence="7">
        <text>D-ribulose + ATP = D-ribulose 5-phosphate + ADP + H(+)</text>
        <dbReference type="Rhea" id="RHEA:17601"/>
        <dbReference type="ChEBI" id="CHEBI:15378"/>
        <dbReference type="ChEBI" id="CHEBI:17173"/>
        <dbReference type="ChEBI" id="CHEBI:30616"/>
        <dbReference type="ChEBI" id="CHEBI:58121"/>
        <dbReference type="ChEBI" id="CHEBI:456216"/>
        <dbReference type="EC" id="2.7.1.16"/>
    </reaction>
</comment>
<accession>A0A2L0UAX6</accession>
<dbReference type="GO" id="GO:0005524">
    <property type="term" value="F:ATP binding"/>
    <property type="evidence" value="ECO:0007669"/>
    <property type="project" value="UniProtKB-UniRule"/>
</dbReference>
<organism evidence="13 14">
    <name type="scientific">Arthrobacter agilis</name>
    <dbReference type="NCBI Taxonomy" id="37921"/>
    <lineage>
        <taxon>Bacteria</taxon>
        <taxon>Bacillati</taxon>
        <taxon>Actinomycetota</taxon>
        <taxon>Actinomycetes</taxon>
        <taxon>Micrococcales</taxon>
        <taxon>Micrococcaceae</taxon>
        <taxon>Arthrobacter</taxon>
    </lineage>
</organism>
<evidence type="ECO:0000256" key="2">
    <source>
        <dbReference type="ARBA" id="ARBA00022741"/>
    </source>
</evidence>
<evidence type="ECO:0000256" key="6">
    <source>
        <dbReference type="ARBA" id="ARBA00023277"/>
    </source>
</evidence>
<evidence type="ECO:0000256" key="9">
    <source>
        <dbReference type="RuleBase" id="RU003455"/>
    </source>
</evidence>
<feature type="compositionally biased region" description="Basic residues" evidence="10">
    <location>
        <begin position="1"/>
        <end position="11"/>
    </location>
</feature>
<dbReference type="InterPro" id="IPR018483">
    <property type="entry name" value="Carb_kinase_FGGY_CS"/>
</dbReference>
<evidence type="ECO:0000256" key="10">
    <source>
        <dbReference type="SAM" id="MobiDB-lite"/>
    </source>
</evidence>
<keyword evidence="2 7" id="KW-0547">Nucleotide-binding</keyword>
<comment type="similarity">
    <text evidence="7 9">Belongs to the ribulokinase family.</text>
</comment>
<dbReference type="Pfam" id="PF02782">
    <property type="entry name" value="FGGY_C"/>
    <property type="match status" value="1"/>
</dbReference>
<comment type="pathway">
    <text evidence="7 9">Carbohydrate degradation; L-arabinose degradation via L-ribulose; D-xylulose 5-phosphate from L-arabinose (bacterial route): step 2/3.</text>
</comment>